<dbReference type="EMBL" id="CAUYUJ010014179">
    <property type="protein sequence ID" value="CAK0837844.1"/>
    <property type="molecule type" value="Genomic_DNA"/>
</dbReference>
<reference evidence="3" key="1">
    <citation type="submission" date="2023-10" db="EMBL/GenBank/DDBJ databases">
        <authorList>
            <person name="Chen Y."/>
            <person name="Shah S."/>
            <person name="Dougan E. K."/>
            <person name="Thang M."/>
            <person name="Chan C."/>
        </authorList>
    </citation>
    <scope>NUCLEOTIDE SEQUENCE [LARGE SCALE GENOMIC DNA]</scope>
</reference>
<evidence type="ECO:0000313" key="3">
    <source>
        <dbReference type="EMBL" id="CAK0837844.1"/>
    </source>
</evidence>
<evidence type="ECO:0000256" key="1">
    <source>
        <dbReference type="SAM" id="Phobius"/>
    </source>
</evidence>
<comment type="caution">
    <text evidence="3">The sequence shown here is derived from an EMBL/GenBank/DDBJ whole genome shotgun (WGS) entry which is preliminary data.</text>
</comment>
<keyword evidence="1" id="KW-0812">Transmembrane</keyword>
<organism evidence="3 4">
    <name type="scientific">Prorocentrum cordatum</name>
    <dbReference type="NCBI Taxonomy" id="2364126"/>
    <lineage>
        <taxon>Eukaryota</taxon>
        <taxon>Sar</taxon>
        <taxon>Alveolata</taxon>
        <taxon>Dinophyceae</taxon>
        <taxon>Prorocentrales</taxon>
        <taxon>Prorocentraceae</taxon>
        <taxon>Prorocentrum</taxon>
    </lineage>
</organism>
<dbReference type="Proteomes" id="UP001189429">
    <property type="component" value="Unassembled WGS sequence"/>
</dbReference>
<name>A0ABN9SZ00_9DINO</name>
<gene>
    <name evidence="3" type="ORF">PCOR1329_LOCUS33933</name>
</gene>
<dbReference type="InterPro" id="IPR011009">
    <property type="entry name" value="Kinase-like_dom_sf"/>
</dbReference>
<keyword evidence="4" id="KW-1185">Reference proteome</keyword>
<feature type="transmembrane region" description="Helical" evidence="1">
    <location>
        <begin position="78"/>
        <end position="99"/>
    </location>
</feature>
<feature type="transmembrane region" description="Helical" evidence="1">
    <location>
        <begin position="46"/>
        <end position="72"/>
    </location>
</feature>
<accession>A0ABN9SZ00</accession>
<proteinExistence type="predicted"/>
<keyword evidence="1" id="KW-0472">Membrane</keyword>
<dbReference type="Gene3D" id="3.30.200.20">
    <property type="entry name" value="Phosphorylase Kinase, domain 1"/>
    <property type="match status" value="1"/>
</dbReference>
<feature type="non-terminal residue" evidence="3">
    <location>
        <position position="558"/>
    </location>
</feature>
<keyword evidence="1" id="KW-1133">Transmembrane helix</keyword>
<sequence length="558" mass="60777">MAKARKRYKFVIVYSAMVYGYLQLKIPCCRILIGHSKMMAGHCKMWYCNLVIVCCKMLAEYFQTIVCCLMALMCYDEIGYYMMLYCTMVRVCCGLTVYVSPDRFHMLGVGYGRLRNCLRVAIDANPFDNAFGFSESSGPGLIGRHVSFIVRFIDLFTPFVWEFLESSGGRFQPLRLLGRGAFGEVWEAQELAGGGAGGGPAPEAPAPVVALKCSRPQGQDGLEACLLEAEVLQQLGEALAPAGGAGDAPSAGRVPRYVAHGRVHGAGHGQVLIAMSKLEGCPLDQWLYGVDESCLKALPVATLLDGPLPLGRAATRDLRSASATAEALLRQAVPVFARLAPIAFHRDVSGHNFLVHEGAGVAGREQFAILDFGLAVRSPGWQQEWRRRNIAGDPRYFTPAAWMLLTHGHRHLDGQPDRDFAGQYEHRIDHFSLGVLLCEVLFALWRGPAAEASLGEERSQALAAARAAWRAYWSRVVGFFQKFHAEGALALREAISRTGALGQLVHELGALCAALRAAERCAAEGGAERRVLQAAAGLLDWHGSLSWEGLAALLRPCE</sequence>
<dbReference type="InterPro" id="IPR000719">
    <property type="entry name" value="Prot_kinase_dom"/>
</dbReference>
<dbReference type="PROSITE" id="PS50011">
    <property type="entry name" value="PROTEIN_KINASE_DOM"/>
    <property type="match status" value="1"/>
</dbReference>
<dbReference type="SUPFAM" id="SSF56112">
    <property type="entry name" value="Protein kinase-like (PK-like)"/>
    <property type="match status" value="1"/>
</dbReference>
<dbReference type="SMART" id="SM00220">
    <property type="entry name" value="S_TKc"/>
    <property type="match status" value="1"/>
</dbReference>
<dbReference type="Gene3D" id="1.10.510.10">
    <property type="entry name" value="Transferase(Phosphotransferase) domain 1"/>
    <property type="match status" value="1"/>
</dbReference>
<evidence type="ECO:0000259" key="2">
    <source>
        <dbReference type="PROSITE" id="PS50011"/>
    </source>
</evidence>
<feature type="domain" description="Protein kinase" evidence="2">
    <location>
        <begin position="171"/>
        <end position="532"/>
    </location>
</feature>
<evidence type="ECO:0000313" key="4">
    <source>
        <dbReference type="Proteomes" id="UP001189429"/>
    </source>
</evidence>
<protein>
    <recommendedName>
        <fullName evidence="2">Protein kinase domain-containing protein</fullName>
    </recommendedName>
</protein>